<dbReference type="SUPFAM" id="SSF52091">
    <property type="entry name" value="SpoIIaa-like"/>
    <property type="match status" value="1"/>
</dbReference>
<protein>
    <recommendedName>
        <fullName evidence="3">STAS domain-containing protein</fullName>
    </recommendedName>
</protein>
<evidence type="ECO:0000313" key="1">
    <source>
        <dbReference type="EMBL" id="UXP32102.1"/>
    </source>
</evidence>
<dbReference type="InterPro" id="IPR036513">
    <property type="entry name" value="STAS_dom_sf"/>
</dbReference>
<accession>A0ABY6CNK4</accession>
<name>A0ABY6CNK4_9BACT</name>
<sequence length="90" mass="10563">MKIHITAGDIMQPSDWNDLVSIVSSRAMEAQDFRIDMEKCQEIDLAQFNALVMLYVKLRRQRKQLSYVNCSHPSIQKFINKTQFDHVFSN</sequence>
<organism evidence="1 2">
    <name type="scientific">Reichenbachiella agarivorans</name>
    <dbReference type="NCBI Taxonomy" id="2979464"/>
    <lineage>
        <taxon>Bacteria</taxon>
        <taxon>Pseudomonadati</taxon>
        <taxon>Bacteroidota</taxon>
        <taxon>Cytophagia</taxon>
        <taxon>Cytophagales</taxon>
        <taxon>Reichenbachiellaceae</taxon>
        <taxon>Reichenbachiella</taxon>
    </lineage>
</organism>
<dbReference type="Gene3D" id="3.30.750.24">
    <property type="entry name" value="STAS domain"/>
    <property type="match status" value="1"/>
</dbReference>
<evidence type="ECO:0008006" key="3">
    <source>
        <dbReference type="Google" id="ProtNLM"/>
    </source>
</evidence>
<keyword evidence="2" id="KW-1185">Reference proteome</keyword>
<gene>
    <name evidence="1" type="ORF">N6H18_17300</name>
</gene>
<evidence type="ECO:0000313" key="2">
    <source>
        <dbReference type="Proteomes" id="UP001065174"/>
    </source>
</evidence>
<dbReference type="Proteomes" id="UP001065174">
    <property type="component" value="Chromosome"/>
</dbReference>
<dbReference type="EMBL" id="CP106679">
    <property type="protein sequence ID" value="UXP32102.1"/>
    <property type="molecule type" value="Genomic_DNA"/>
</dbReference>
<reference evidence="1" key="1">
    <citation type="submission" date="2022-09" db="EMBL/GenBank/DDBJ databases">
        <title>Comparative genomics and taxonomic characterization of three novel marine species of genus Reichenbachiella exhibiting antioxidant and polysaccharide degradation activities.</title>
        <authorList>
            <person name="Muhammad N."/>
            <person name="Lee Y.-J."/>
            <person name="Ko J."/>
            <person name="Kim S.-G."/>
        </authorList>
    </citation>
    <scope>NUCLEOTIDE SEQUENCE</scope>
    <source>
        <strain evidence="1">BKB1-1</strain>
    </source>
</reference>
<proteinExistence type="predicted"/>
<dbReference type="RefSeq" id="WP_262309539.1">
    <property type="nucleotide sequence ID" value="NZ_CP106679.1"/>
</dbReference>